<evidence type="ECO:0000256" key="1">
    <source>
        <dbReference type="ARBA" id="ARBA00004496"/>
    </source>
</evidence>
<evidence type="ECO:0000256" key="7">
    <source>
        <dbReference type="ARBA" id="ARBA00051538"/>
    </source>
</evidence>
<dbReference type="Gene3D" id="3.30.70.3550">
    <property type="entry name" value="Leucyl/phenylalanyl-tRNA-protein transferase, N-terminal domain"/>
    <property type="match status" value="1"/>
</dbReference>
<dbReference type="PANTHER" id="PTHR30098">
    <property type="entry name" value="LEUCYL/PHENYLALANYL-TRNA--PROTEIN TRANSFERASE"/>
    <property type="match status" value="1"/>
</dbReference>
<evidence type="ECO:0000256" key="4">
    <source>
        <dbReference type="ARBA" id="ARBA00023315"/>
    </source>
</evidence>
<gene>
    <name evidence="15" type="primary">aat</name>
    <name evidence="17" type="ORF">B1A74_04300</name>
</gene>
<evidence type="ECO:0000256" key="13">
    <source>
        <dbReference type="ARBA" id="ARBA00077165"/>
    </source>
</evidence>
<evidence type="ECO:0000256" key="10">
    <source>
        <dbReference type="ARBA" id="ARBA00066767"/>
    </source>
</evidence>
<dbReference type="SUPFAM" id="SSF55729">
    <property type="entry name" value="Acyl-CoA N-acyltransferases (Nat)"/>
    <property type="match status" value="1"/>
</dbReference>
<comment type="function">
    <text evidence="8 15">Functions in the N-end rule pathway of protein degradation where it conjugates Leu, Phe and, less efficiently, Met from aminoacyl-tRNAs to the N-termini of proteins containing an N-terminal arginine or lysine.</text>
</comment>
<dbReference type="HAMAP" id="MF_00688">
    <property type="entry name" value="Leu_Phe_trans"/>
    <property type="match status" value="1"/>
</dbReference>
<dbReference type="FunFam" id="3.30.70.3550:FF:000001">
    <property type="entry name" value="Leucyl/phenylalanyl-tRNA--protein transferase"/>
    <property type="match status" value="1"/>
</dbReference>
<evidence type="ECO:0000313" key="17">
    <source>
        <dbReference type="EMBL" id="OOC10782.1"/>
    </source>
</evidence>
<comment type="subcellular location">
    <subcellularLocation>
        <location evidence="1 15">Cytoplasm</location>
    </subcellularLocation>
</comment>
<dbReference type="InterPro" id="IPR004616">
    <property type="entry name" value="Leu/Phe-tRNA_Trfase"/>
</dbReference>
<protein>
    <recommendedName>
        <fullName evidence="11 15">Leucyl/phenylalanyl-tRNA--protein transferase</fullName>
        <ecNumber evidence="10 15">2.3.2.6</ecNumber>
    </recommendedName>
    <alternativeName>
        <fullName evidence="12 15">L/F-transferase</fullName>
    </alternativeName>
    <alternativeName>
        <fullName evidence="13 15">Leucyltransferase</fullName>
    </alternativeName>
    <alternativeName>
        <fullName evidence="14 15">Phenyalanyltransferase</fullName>
    </alternativeName>
</protein>
<dbReference type="AlphaFoldDB" id="A0A1V3A0B0"/>
<dbReference type="Proteomes" id="UP000189177">
    <property type="component" value="Unassembled WGS sequence"/>
</dbReference>
<sequence length="259" mass="28796">MSPRSPITLPWLDPDHPEAPFPPAETALDEPNGLLAAGGDLSVPRLLNAYRCGIFPWFEAGQPILWWSPDPRAVLEPRALRIRRSLRKTLRNAGYTVTFDRAFERVIAGCAGPRARSAGTWITQNMQEAYLALHRVGHAHSVEVWQGPRLIGGLYGVAAGRLFCGESMFSHERDASKVALAWLCRHMVAWDWPLIDTQMATEHLVNLGAVELPRDTFLRYIRPLVHDPGAPPPGPWTLDPALHPLDANWLARPATPARP</sequence>
<evidence type="ECO:0000256" key="2">
    <source>
        <dbReference type="ARBA" id="ARBA00022490"/>
    </source>
</evidence>
<feature type="region of interest" description="Disordered" evidence="16">
    <location>
        <begin position="1"/>
        <end position="28"/>
    </location>
</feature>
<dbReference type="PANTHER" id="PTHR30098:SF2">
    <property type="entry name" value="LEUCYL_PHENYLALANYL-TRNA--PROTEIN TRANSFERASE"/>
    <property type="match status" value="1"/>
</dbReference>
<comment type="similarity">
    <text evidence="9 15">Belongs to the L/F-transferase family.</text>
</comment>
<dbReference type="InterPro" id="IPR042221">
    <property type="entry name" value="Leu/Phe-tRNA_Trfase_N"/>
</dbReference>
<name>A0A1V3A0B0_9GAMM</name>
<comment type="catalytic activity">
    <reaction evidence="5 15">
        <text>L-phenylalanyl-tRNA(Phe) + an N-terminal L-alpha-aminoacyl-[protein] = an N-terminal L-phenylalanyl-L-alpha-aminoacyl-[protein] + tRNA(Phe)</text>
        <dbReference type="Rhea" id="RHEA:43632"/>
        <dbReference type="Rhea" id="RHEA-COMP:9668"/>
        <dbReference type="Rhea" id="RHEA-COMP:9699"/>
        <dbReference type="Rhea" id="RHEA-COMP:10636"/>
        <dbReference type="Rhea" id="RHEA-COMP:10637"/>
        <dbReference type="ChEBI" id="CHEBI:78442"/>
        <dbReference type="ChEBI" id="CHEBI:78531"/>
        <dbReference type="ChEBI" id="CHEBI:78597"/>
        <dbReference type="ChEBI" id="CHEBI:83561"/>
        <dbReference type="EC" id="2.3.2.6"/>
    </reaction>
</comment>
<keyword evidence="2 15" id="KW-0963">Cytoplasm</keyword>
<dbReference type="GO" id="GO:0008914">
    <property type="term" value="F:leucyl-tRNA--protein transferase activity"/>
    <property type="evidence" value="ECO:0007669"/>
    <property type="project" value="UniProtKB-UniRule"/>
</dbReference>
<evidence type="ECO:0000256" key="11">
    <source>
        <dbReference type="ARBA" id="ARBA00074372"/>
    </source>
</evidence>
<dbReference type="FunFam" id="3.40.630.70:FF:000001">
    <property type="entry name" value="Leucyl/phenylalanyl-tRNA--protein transferase"/>
    <property type="match status" value="1"/>
</dbReference>
<dbReference type="InterPro" id="IPR042203">
    <property type="entry name" value="Leu/Phe-tRNA_Trfase_C"/>
</dbReference>
<keyword evidence="3 15" id="KW-0808">Transferase</keyword>
<evidence type="ECO:0000256" key="5">
    <source>
        <dbReference type="ARBA" id="ARBA00050607"/>
    </source>
</evidence>
<dbReference type="RefSeq" id="WP_077243858.1">
    <property type="nucleotide sequence ID" value="NZ_MUZR01000010.1"/>
</dbReference>
<organism evidence="17 18">
    <name type="scientific">Thioalkalivibrio halophilus</name>
    <dbReference type="NCBI Taxonomy" id="252474"/>
    <lineage>
        <taxon>Bacteria</taxon>
        <taxon>Pseudomonadati</taxon>
        <taxon>Pseudomonadota</taxon>
        <taxon>Gammaproteobacteria</taxon>
        <taxon>Chromatiales</taxon>
        <taxon>Ectothiorhodospiraceae</taxon>
        <taxon>Thioalkalivibrio</taxon>
    </lineage>
</organism>
<dbReference type="GO" id="GO:0005737">
    <property type="term" value="C:cytoplasm"/>
    <property type="evidence" value="ECO:0007669"/>
    <property type="project" value="UniProtKB-SubCell"/>
</dbReference>
<dbReference type="InterPro" id="IPR016181">
    <property type="entry name" value="Acyl_CoA_acyltransferase"/>
</dbReference>
<comment type="caution">
    <text evidence="17">The sequence shown here is derived from an EMBL/GenBank/DDBJ whole genome shotgun (WGS) entry which is preliminary data.</text>
</comment>
<evidence type="ECO:0000256" key="12">
    <source>
        <dbReference type="ARBA" id="ARBA00077136"/>
    </source>
</evidence>
<evidence type="ECO:0000256" key="9">
    <source>
        <dbReference type="ARBA" id="ARBA00061535"/>
    </source>
</evidence>
<dbReference type="EC" id="2.3.2.6" evidence="10 15"/>
<proteinExistence type="inferred from homology"/>
<accession>A0A1V3A0B0</accession>
<comment type="catalytic activity">
    <reaction evidence="7 15">
        <text>N-terminal L-lysyl-[protein] + L-leucyl-tRNA(Leu) = N-terminal L-leucyl-L-lysyl-[protein] + tRNA(Leu) + H(+)</text>
        <dbReference type="Rhea" id="RHEA:12340"/>
        <dbReference type="Rhea" id="RHEA-COMP:9613"/>
        <dbReference type="Rhea" id="RHEA-COMP:9622"/>
        <dbReference type="Rhea" id="RHEA-COMP:12670"/>
        <dbReference type="Rhea" id="RHEA-COMP:12671"/>
        <dbReference type="ChEBI" id="CHEBI:15378"/>
        <dbReference type="ChEBI" id="CHEBI:65249"/>
        <dbReference type="ChEBI" id="CHEBI:78442"/>
        <dbReference type="ChEBI" id="CHEBI:78494"/>
        <dbReference type="ChEBI" id="CHEBI:133043"/>
        <dbReference type="EC" id="2.3.2.6"/>
    </reaction>
</comment>
<evidence type="ECO:0000256" key="6">
    <source>
        <dbReference type="ARBA" id="ARBA00050652"/>
    </source>
</evidence>
<comment type="catalytic activity">
    <reaction evidence="6 15">
        <text>N-terminal L-arginyl-[protein] + L-leucyl-tRNA(Leu) = N-terminal L-leucyl-L-arginyl-[protein] + tRNA(Leu) + H(+)</text>
        <dbReference type="Rhea" id="RHEA:50416"/>
        <dbReference type="Rhea" id="RHEA-COMP:9613"/>
        <dbReference type="Rhea" id="RHEA-COMP:9622"/>
        <dbReference type="Rhea" id="RHEA-COMP:12672"/>
        <dbReference type="Rhea" id="RHEA-COMP:12673"/>
        <dbReference type="ChEBI" id="CHEBI:15378"/>
        <dbReference type="ChEBI" id="CHEBI:64719"/>
        <dbReference type="ChEBI" id="CHEBI:78442"/>
        <dbReference type="ChEBI" id="CHEBI:78494"/>
        <dbReference type="ChEBI" id="CHEBI:133044"/>
        <dbReference type="EC" id="2.3.2.6"/>
    </reaction>
</comment>
<dbReference type="GO" id="GO:0030163">
    <property type="term" value="P:protein catabolic process"/>
    <property type="evidence" value="ECO:0007669"/>
    <property type="project" value="UniProtKB-UniRule"/>
</dbReference>
<evidence type="ECO:0000256" key="15">
    <source>
        <dbReference type="HAMAP-Rule" id="MF_00688"/>
    </source>
</evidence>
<evidence type="ECO:0000256" key="14">
    <source>
        <dbReference type="ARBA" id="ARBA00083640"/>
    </source>
</evidence>
<dbReference type="OrthoDB" id="9790282at2"/>
<keyword evidence="18" id="KW-1185">Reference proteome</keyword>
<dbReference type="Gene3D" id="3.40.630.70">
    <property type="entry name" value="Leucyl/phenylalanyl-tRNA-protein transferase, C-terminal domain"/>
    <property type="match status" value="1"/>
</dbReference>
<dbReference type="NCBIfam" id="TIGR00667">
    <property type="entry name" value="aat"/>
    <property type="match status" value="1"/>
</dbReference>
<keyword evidence="4 15" id="KW-0012">Acyltransferase</keyword>
<evidence type="ECO:0000256" key="3">
    <source>
        <dbReference type="ARBA" id="ARBA00022679"/>
    </source>
</evidence>
<dbReference type="Pfam" id="PF03588">
    <property type="entry name" value="Leu_Phe_trans"/>
    <property type="match status" value="1"/>
</dbReference>
<dbReference type="STRING" id="252474.B1A74_04300"/>
<evidence type="ECO:0000256" key="8">
    <source>
        <dbReference type="ARBA" id="ARBA00054043"/>
    </source>
</evidence>
<evidence type="ECO:0000313" key="18">
    <source>
        <dbReference type="Proteomes" id="UP000189177"/>
    </source>
</evidence>
<reference evidence="17 18" key="1">
    <citation type="submission" date="2017-02" db="EMBL/GenBank/DDBJ databases">
        <title>Genomic diversity within the haloalkaliphilic genus Thioalkalivibrio.</title>
        <authorList>
            <person name="Ahn A.-C."/>
            <person name="Meier-Kolthoff J."/>
            <person name="Overmars L."/>
            <person name="Richter M."/>
            <person name="Woyke T."/>
            <person name="Sorokin D.Y."/>
            <person name="Muyzer G."/>
        </authorList>
    </citation>
    <scope>NUCLEOTIDE SEQUENCE [LARGE SCALE GENOMIC DNA]</scope>
    <source>
        <strain evidence="17 18">HL17</strain>
    </source>
</reference>
<dbReference type="EMBL" id="MUZR01000010">
    <property type="protein sequence ID" value="OOC10782.1"/>
    <property type="molecule type" value="Genomic_DNA"/>
</dbReference>
<evidence type="ECO:0000256" key="16">
    <source>
        <dbReference type="SAM" id="MobiDB-lite"/>
    </source>
</evidence>